<proteinExistence type="predicted"/>
<evidence type="ECO:0008006" key="4">
    <source>
        <dbReference type="Google" id="ProtNLM"/>
    </source>
</evidence>
<gene>
    <name evidence="2" type="ORF">P5673_020427</name>
</gene>
<reference evidence="2" key="1">
    <citation type="journal article" date="2023" name="G3 (Bethesda)">
        <title>Whole genome assembly and annotation of the endangered Caribbean coral Acropora cervicornis.</title>
        <authorList>
            <person name="Selwyn J.D."/>
            <person name="Vollmer S.V."/>
        </authorList>
    </citation>
    <scope>NUCLEOTIDE SEQUENCE</scope>
    <source>
        <strain evidence="2">K2</strain>
    </source>
</reference>
<protein>
    <recommendedName>
        <fullName evidence="4">Apple domain-containing protein</fullName>
    </recommendedName>
</protein>
<dbReference type="AlphaFoldDB" id="A0AAD9V110"/>
<organism evidence="2 3">
    <name type="scientific">Acropora cervicornis</name>
    <name type="common">Staghorn coral</name>
    <dbReference type="NCBI Taxonomy" id="6130"/>
    <lineage>
        <taxon>Eukaryota</taxon>
        <taxon>Metazoa</taxon>
        <taxon>Cnidaria</taxon>
        <taxon>Anthozoa</taxon>
        <taxon>Hexacorallia</taxon>
        <taxon>Scleractinia</taxon>
        <taxon>Astrocoeniina</taxon>
        <taxon>Acroporidae</taxon>
        <taxon>Acropora</taxon>
    </lineage>
</organism>
<evidence type="ECO:0000313" key="2">
    <source>
        <dbReference type="EMBL" id="KAK2557329.1"/>
    </source>
</evidence>
<keyword evidence="3" id="KW-1185">Reference proteome</keyword>
<evidence type="ECO:0000313" key="3">
    <source>
        <dbReference type="Proteomes" id="UP001249851"/>
    </source>
</evidence>
<keyword evidence="1" id="KW-0732">Signal</keyword>
<comment type="caution">
    <text evidence="2">The sequence shown here is derived from an EMBL/GenBank/DDBJ whole genome shotgun (WGS) entry which is preliminary data.</text>
</comment>
<accession>A0AAD9V110</accession>
<dbReference type="Proteomes" id="UP001249851">
    <property type="component" value="Unassembled WGS sequence"/>
</dbReference>
<feature type="chain" id="PRO_5042294882" description="Apple domain-containing protein" evidence="1">
    <location>
        <begin position="22"/>
        <end position="78"/>
    </location>
</feature>
<name>A0AAD9V110_ACRCE</name>
<sequence>MPQAIILIVLQLLWFFNLGFSAKNGDCRILRFQSEMKGYYFEGHVFKSITVQKEDICDAHCFSEGNCVSYNMDQSSAS</sequence>
<evidence type="ECO:0000256" key="1">
    <source>
        <dbReference type="SAM" id="SignalP"/>
    </source>
</evidence>
<dbReference type="EMBL" id="JARQWQ010000050">
    <property type="protein sequence ID" value="KAK2557329.1"/>
    <property type="molecule type" value="Genomic_DNA"/>
</dbReference>
<reference evidence="2" key="2">
    <citation type="journal article" date="2023" name="Science">
        <title>Genomic signatures of disease resistance in endangered staghorn corals.</title>
        <authorList>
            <person name="Vollmer S.V."/>
            <person name="Selwyn J.D."/>
            <person name="Despard B.A."/>
            <person name="Roesel C.L."/>
        </authorList>
    </citation>
    <scope>NUCLEOTIDE SEQUENCE</scope>
    <source>
        <strain evidence="2">K2</strain>
    </source>
</reference>
<feature type="signal peptide" evidence="1">
    <location>
        <begin position="1"/>
        <end position="21"/>
    </location>
</feature>